<accession>A0A652YLE4</accession>
<proteinExistence type="predicted"/>
<comment type="caution">
    <text evidence="1">The sequence shown here is derived from an EMBL/GenBank/DDBJ whole genome shotgun (WGS) entry which is preliminary data.</text>
</comment>
<dbReference type="Pfam" id="PF13630">
    <property type="entry name" value="SdpI"/>
    <property type="match status" value="1"/>
</dbReference>
<gene>
    <name evidence="1" type="ORF">FNL38_106238</name>
</gene>
<dbReference type="InterPro" id="IPR025962">
    <property type="entry name" value="SdpI/YhfL"/>
</dbReference>
<sequence>MSQSQDLVGAVLGLSIGTITLVAVASLIAKFPGDEPNSVMGIRTKATMSSPEAWQQAHQAARPGLRRATWIALAGFAVQLGIAITIGVGTAASATAAAVVFAAVTVAILAAALTGNRVAREIQCRN</sequence>
<organism evidence="1">
    <name type="scientific">Nocardia globerula</name>
    <dbReference type="NCBI Taxonomy" id="1818"/>
    <lineage>
        <taxon>Bacteria</taxon>
        <taxon>Bacillati</taxon>
        <taxon>Actinomycetota</taxon>
        <taxon>Actinomycetes</taxon>
        <taxon>Mycobacteriales</taxon>
        <taxon>Nocardiaceae</taxon>
        <taxon>Nocardia</taxon>
    </lineage>
</organism>
<evidence type="ECO:0000313" key="1">
    <source>
        <dbReference type="EMBL" id="TYQ02418.1"/>
    </source>
</evidence>
<dbReference type="EMBL" id="VNIQ01000006">
    <property type="protein sequence ID" value="TYQ02418.1"/>
    <property type="molecule type" value="Genomic_DNA"/>
</dbReference>
<name>A0A652YLE4_NOCGL</name>
<dbReference type="AlphaFoldDB" id="A0A652YLE4"/>
<reference evidence="1" key="1">
    <citation type="submission" date="2019-07" db="EMBL/GenBank/DDBJ databases">
        <title>Genomic Encyclopedia of Type Strains, Phase IV (KMG-IV): sequencing the most valuable type-strain genomes for metagenomic binning, comparative biology and taxonomic classification.</title>
        <authorList>
            <person name="Goeker M."/>
        </authorList>
    </citation>
    <scope>NUCLEOTIDE SEQUENCE</scope>
    <source>
        <strain evidence="1">DSM 44596</strain>
    </source>
</reference>
<protein>
    <submittedName>
        <fullName evidence="1">SdpI/YhfL family protein</fullName>
    </submittedName>
</protein>